<evidence type="ECO:0008006" key="3">
    <source>
        <dbReference type="Google" id="ProtNLM"/>
    </source>
</evidence>
<dbReference type="OrthoDB" id="5519740at2759"/>
<dbReference type="EMBL" id="KZ857418">
    <property type="protein sequence ID" value="RDX47543.1"/>
    <property type="molecule type" value="Genomic_DNA"/>
</dbReference>
<dbReference type="InterPro" id="IPR051807">
    <property type="entry name" value="Sec-metab_biosynth-assoc"/>
</dbReference>
<reference evidence="1 2" key="1">
    <citation type="journal article" date="2018" name="Biotechnol. Biofuels">
        <title>Integrative visual omics of the white-rot fungus Polyporus brumalis exposes the biotechnological potential of its oxidative enzymes for delignifying raw plant biomass.</title>
        <authorList>
            <person name="Miyauchi S."/>
            <person name="Rancon A."/>
            <person name="Drula E."/>
            <person name="Hage H."/>
            <person name="Chaduli D."/>
            <person name="Favel A."/>
            <person name="Grisel S."/>
            <person name="Henrissat B."/>
            <person name="Herpoel-Gimbert I."/>
            <person name="Ruiz-Duenas F.J."/>
            <person name="Chevret D."/>
            <person name="Hainaut M."/>
            <person name="Lin J."/>
            <person name="Wang M."/>
            <person name="Pangilinan J."/>
            <person name="Lipzen A."/>
            <person name="Lesage-Meessen L."/>
            <person name="Navarro D."/>
            <person name="Riley R."/>
            <person name="Grigoriev I.V."/>
            <person name="Zhou S."/>
            <person name="Raouche S."/>
            <person name="Rosso M.N."/>
        </authorList>
    </citation>
    <scope>NUCLEOTIDE SEQUENCE [LARGE SCALE GENOMIC DNA]</scope>
    <source>
        <strain evidence="1 2">BRFM 1820</strain>
    </source>
</reference>
<dbReference type="Proteomes" id="UP000256964">
    <property type="component" value="Unassembled WGS sequence"/>
</dbReference>
<organism evidence="1 2">
    <name type="scientific">Lentinus brumalis</name>
    <dbReference type="NCBI Taxonomy" id="2498619"/>
    <lineage>
        <taxon>Eukaryota</taxon>
        <taxon>Fungi</taxon>
        <taxon>Dikarya</taxon>
        <taxon>Basidiomycota</taxon>
        <taxon>Agaricomycotina</taxon>
        <taxon>Agaricomycetes</taxon>
        <taxon>Polyporales</taxon>
        <taxon>Polyporaceae</taxon>
        <taxon>Lentinus</taxon>
    </lineage>
</organism>
<dbReference type="PANTHER" id="PTHR33606:SF3">
    <property type="entry name" value="PROTEIN YCII"/>
    <property type="match status" value="1"/>
</dbReference>
<evidence type="ECO:0000313" key="1">
    <source>
        <dbReference type="EMBL" id="RDX47543.1"/>
    </source>
</evidence>
<dbReference type="AlphaFoldDB" id="A0A371D4S8"/>
<accession>A0A371D4S8</accession>
<proteinExistence type="predicted"/>
<keyword evidence="2" id="KW-1185">Reference proteome</keyword>
<dbReference type="Gene3D" id="3.30.70.1060">
    <property type="entry name" value="Dimeric alpha+beta barrel"/>
    <property type="match status" value="1"/>
</dbReference>
<protein>
    <recommendedName>
        <fullName evidence="3">YCII-related domain-containing protein</fullName>
    </recommendedName>
</protein>
<evidence type="ECO:0000313" key="2">
    <source>
        <dbReference type="Proteomes" id="UP000256964"/>
    </source>
</evidence>
<dbReference type="PANTHER" id="PTHR33606">
    <property type="entry name" value="PROTEIN YCII"/>
    <property type="match status" value="1"/>
</dbReference>
<sequence>MPYFAVYAPDYTDEDAINRRLAVRETHLANAAKNPAIKIGGAMLSPKEALDTPDAPKKMSGSLMIFEANTYADVKALIESDVYWTGNVWDKEKTVITPWVTAKPL</sequence>
<gene>
    <name evidence="1" type="ORF">OH76DRAFT_1405893</name>
</gene>
<dbReference type="InterPro" id="IPR011008">
    <property type="entry name" value="Dimeric_a/b-barrel"/>
</dbReference>
<dbReference type="SUPFAM" id="SSF54909">
    <property type="entry name" value="Dimeric alpha+beta barrel"/>
    <property type="match status" value="1"/>
</dbReference>
<name>A0A371D4S8_9APHY</name>